<protein>
    <submittedName>
        <fullName evidence="1">Uncharacterized protein</fullName>
    </submittedName>
</protein>
<dbReference type="Proteomes" id="UP000278031">
    <property type="component" value="Unassembled WGS sequence"/>
</dbReference>
<evidence type="ECO:0000313" key="2">
    <source>
        <dbReference type="Proteomes" id="UP000278031"/>
    </source>
</evidence>
<reference evidence="1 2" key="1">
    <citation type="submission" date="2018-06" db="EMBL/GenBank/DDBJ databases">
        <title>Extensive metabolic versatility and redundancy in microbially diverse, dynamic hydrothermal sediments.</title>
        <authorList>
            <person name="Dombrowski N."/>
            <person name="Teske A."/>
            <person name="Baker B.J."/>
        </authorList>
    </citation>
    <scope>NUCLEOTIDE SEQUENCE [LARGE SCALE GENOMIC DNA]</scope>
    <source>
        <strain evidence="1">B51_G17</strain>
    </source>
</reference>
<dbReference type="EMBL" id="QMWP01000044">
    <property type="protein sequence ID" value="RLG70616.1"/>
    <property type="molecule type" value="Genomic_DNA"/>
</dbReference>
<gene>
    <name evidence="1" type="ORF">DRO04_01540</name>
</gene>
<sequence length="62" mass="7102">MEVAGANPARGLHSLIVFEKFSELIIFIIVFCNAKNSELSQLITHKKTNQKELKSSFYKNKF</sequence>
<proteinExistence type="predicted"/>
<organism evidence="1 2">
    <name type="scientific">Candidatus Iainarchaeum sp</name>
    <dbReference type="NCBI Taxonomy" id="3101447"/>
    <lineage>
        <taxon>Archaea</taxon>
        <taxon>Candidatus Iainarchaeota</taxon>
        <taxon>Candidatus Iainarchaeia</taxon>
        <taxon>Candidatus Iainarchaeales</taxon>
        <taxon>Candidatus Iainarchaeaceae</taxon>
        <taxon>Candidatus Iainarchaeum</taxon>
    </lineage>
</organism>
<evidence type="ECO:0000313" key="1">
    <source>
        <dbReference type="EMBL" id="RLG70616.1"/>
    </source>
</evidence>
<dbReference type="AlphaFoldDB" id="A0A497JI79"/>
<accession>A0A497JI79</accession>
<name>A0A497JI79_9ARCH</name>
<comment type="caution">
    <text evidence="1">The sequence shown here is derived from an EMBL/GenBank/DDBJ whole genome shotgun (WGS) entry which is preliminary data.</text>
</comment>